<dbReference type="EMBL" id="MYFO01000053">
    <property type="protein sequence ID" value="TFE83257.1"/>
    <property type="molecule type" value="Genomic_DNA"/>
</dbReference>
<dbReference type="PANTHER" id="PTHR40078:SF1">
    <property type="entry name" value="INTEGRAL MEMBRANE PROTEIN"/>
    <property type="match status" value="1"/>
</dbReference>
<feature type="transmembrane region" description="Helical" evidence="1">
    <location>
        <begin position="21"/>
        <end position="41"/>
    </location>
</feature>
<gene>
    <name evidence="2" type="ORF">B5M42_23410</name>
</gene>
<keyword evidence="1" id="KW-0812">Transmembrane</keyword>
<dbReference type="InterPro" id="IPR038750">
    <property type="entry name" value="YczE/YyaS-like"/>
</dbReference>
<comment type="caution">
    <text evidence="2">The sequence shown here is derived from an EMBL/GenBank/DDBJ whole genome shotgun (WGS) entry which is preliminary data.</text>
</comment>
<feature type="transmembrane region" description="Helical" evidence="1">
    <location>
        <begin position="159"/>
        <end position="181"/>
    </location>
</feature>
<name>A0A4Y8PR15_9BACL</name>
<dbReference type="RefSeq" id="WP_134757335.1">
    <property type="nucleotide sequence ID" value="NZ_MYFO02000009.1"/>
</dbReference>
<reference evidence="2 3" key="1">
    <citation type="submission" date="2017-03" db="EMBL/GenBank/DDBJ databases">
        <title>Isolation of Levoglucosan Utilizing Bacteria.</title>
        <authorList>
            <person name="Arya A.S."/>
        </authorList>
    </citation>
    <scope>NUCLEOTIDE SEQUENCE [LARGE SCALE GENOMIC DNA]</scope>
    <source>
        <strain evidence="2 3">MEC069</strain>
    </source>
</reference>
<proteinExistence type="predicted"/>
<organism evidence="2 3">
    <name type="scientific">Paenibacillus athensensis</name>
    <dbReference type="NCBI Taxonomy" id="1967502"/>
    <lineage>
        <taxon>Bacteria</taxon>
        <taxon>Bacillati</taxon>
        <taxon>Bacillota</taxon>
        <taxon>Bacilli</taxon>
        <taxon>Bacillales</taxon>
        <taxon>Paenibacillaceae</taxon>
        <taxon>Paenibacillus</taxon>
    </lineage>
</organism>
<feature type="transmembrane region" description="Helical" evidence="1">
    <location>
        <begin position="89"/>
        <end position="106"/>
    </location>
</feature>
<accession>A0A4Y8PR15</accession>
<dbReference type="PANTHER" id="PTHR40078">
    <property type="entry name" value="INTEGRAL MEMBRANE PROTEIN-RELATED"/>
    <property type="match status" value="1"/>
</dbReference>
<feature type="transmembrane region" description="Helical" evidence="1">
    <location>
        <begin position="61"/>
        <end position="82"/>
    </location>
</feature>
<protein>
    <recommendedName>
        <fullName evidence="4">Integral membrane protein</fullName>
    </recommendedName>
</protein>
<dbReference type="Proteomes" id="UP000298246">
    <property type="component" value="Unassembled WGS sequence"/>
</dbReference>
<dbReference type="AlphaFoldDB" id="A0A4Y8PR15"/>
<keyword evidence="1" id="KW-0472">Membrane</keyword>
<sequence length="215" mass="23125">MADKRLLAVSRSAAAAWGRRAALMIGGAFIIAAGSVLMIKVSHWGLHPYDVLEYALTDRFGLSFGIWHWIVGLTMVLLSLVLTGRLPRFGVFLEFFLVGGFIDVLLERGIVPDVQQTAAELMYLLAGIALVSLGTALYMSADMGAGPTDWFSLVISEKWGLSFGLLSIATEALAVVGGLLLHGPVQLGTLLFCLVYGPITGFLLKKLAWLRVSGE</sequence>
<evidence type="ECO:0000256" key="1">
    <source>
        <dbReference type="SAM" id="Phobius"/>
    </source>
</evidence>
<feature type="transmembrane region" description="Helical" evidence="1">
    <location>
        <begin position="187"/>
        <end position="204"/>
    </location>
</feature>
<evidence type="ECO:0000313" key="3">
    <source>
        <dbReference type="Proteomes" id="UP000298246"/>
    </source>
</evidence>
<evidence type="ECO:0008006" key="4">
    <source>
        <dbReference type="Google" id="ProtNLM"/>
    </source>
</evidence>
<dbReference type="Pfam" id="PF19700">
    <property type="entry name" value="DUF6198"/>
    <property type="match status" value="1"/>
</dbReference>
<feature type="transmembrane region" description="Helical" evidence="1">
    <location>
        <begin position="121"/>
        <end position="139"/>
    </location>
</feature>
<dbReference type="OrthoDB" id="1902994at2"/>
<keyword evidence="3" id="KW-1185">Reference proteome</keyword>
<keyword evidence="1" id="KW-1133">Transmembrane helix</keyword>
<evidence type="ECO:0000313" key="2">
    <source>
        <dbReference type="EMBL" id="TFE83257.1"/>
    </source>
</evidence>